<name>A0A7J5ZDW1_DISMA</name>
<keyword evidence="3" id="KW-1185">Reference proteome</keyword>
<evidence type="ECO:0000313" key="2">
    <source>
        <dbReference type="EMBL" id="KAF3860004.1"/>
    </source>
</evidence>
<accession>A0A7J5ZDW1</accession>
<feature type="region of interest" description="Disordered" evidence="1">
    <location>
        <begin position="44"/>
        <end position="66"/>
    </location>
</feature>
<protein>
    <submittedName>
        <fullName evidence="2">Uncharacterized protein</fullName>
    </submittedName>
</protein>
<organism evidence="2 3">
    <name type="scientific">Dissostichus mawsoni</name>
    <name type="common">Antarctic cod</name>
    <dbReference type="NCBI Taxonomy" id="36200"/>
    <lineage>
        <taxon>Eukaryota</taxon>
        <taxon>Metazoa</taxon>
        <taxon>Chordata</taxon>
        <taxon>Craniata</taxon>
        <taxon>Vertebrata</taxon>
        <taxon>Euteleostomi</taxon>
        <taxon>Actinopterygii</taxon>
        <taxon>Neopterygii</taxon>
        <taxon>Teleostei</taxon>
        <taxon>Neoteleostei</taxon>
        <taxon>Acanthomorphata</taxon>
        <taxon>Eupercaria</taxon>
        <taxon>Perciformes</taxon>
        <taxon>Notothenioidei</taxon>
        <taxon>Nototheniidae</taxon>
        <taxon>Dissostichus</taxon>
    </lineage>
</organism>
<evidence type="ECO:0000256" key="1">
    <source>
        <dbReference type="SAM" id="MobiDB-lite"/>
    </source>
</evidence>
<reference evidence="2 3" key="1">
    <citation type="submission" date="2020-03" db="EMBL/GenBank/DDBJ databases">
        <title>Dissostichus mawsoni Genome sequencing and assembly.</title>
        <authorList>
            <person name="Park H."/>
        </authorList>
    </citation>
    <scope>NUCLEOTIDE SEQUENCE [LARGE SCALE GENOMIC DNA]</scope>
    <source>
        <strain evidence="2">DM0001</strain>
        <tissue evidence="2">Muscle</tissue>
    </source>
</reference>
<dbReference type="Proteomes" id="UP000518266">
    <property type="component" value="Unassembled WGS sequence"/>
</dbReference>
<sequence>MAGDSLCFSRLLSSFSAPGRCPHSKHRSPRTDVEVVTASCVCEELPDPTSTEEEEEEEDEDVTTSSVLVGLGSSSSSRLVGGEGVVGGWGEGHGGPYCNHRVWD</sequence>
<proteinExistence type="predicted"/>
<evidence type="ECO:0000313" key="3">
    <source>
        <dbReference type="Proteomes" id="UP000518266"/>
    </source>
</evidence>
<dbReference type="AlphaFoldDB" id="A0A7J5ZDW1"/>
<comment type="caution">
    <text evidence="2">The sequence shown here is derived from an EMBL/GenBank/DDBJ whole genome shotgun (WGS) entry which is preliminary data.</text>
</comment>
<gene>
    <name evidence="2" type="ORF">F7725_000259</name>
</gene>
<dbReference type="EMBL" id="JAAKFY010000002">
    <property type="protein sequence ID" value="KAF3860004.1"/>
    <property type="molecule type" value="Genomic_DNA"/>
</dbReference>
<feature type="compositionally biased region" description="Acidic residues" evidence="1">
    <location>
        <begin position="44"/>
        <end position="62"/>
    </location>
</feature>